<comment type="caution">
    <text evidence="3">The sequence shown here is derived from an EMBL/GenBank/DDBJ whole genome shotgun (WGS) entry which is preliminary data.</text>
</comment>
<dbReference type="Gene3D" id="2.60.40.150">
    <property type="entry name" value="C2 domain"/>
    <property type="match status" value="1"/>
</dbReference>
<name>A0ABP0QM70_9DINO</name>
<reference evidence="3 4" key="1">
    <citation type="submission" date="2024-02" db="EMBL/GenBank/DDBJ databases">
        <authorList>
            <person name="Chen Y."/>
            <person name="Shah S."/>
            <person name="Dougan E. K."/>
            <person name="Thang M."/>
            <person name="Chan C."/>
        </authorList>
    </citation>
    <scope>NUCLEOTIDE SEQUENCE [LARGE SCALE GENOMIC DNA]</scope>
</reference>
<dbReference type="Proteomes" id="UP001642484">
    <property type="component" value="Unassembled WGS sequence"/>
</dbReference>
<dbReference type="PROSITE" id="PS50004">
    <property type="entry name" value="C2"/>
    <property type="match status" value="1"/>
</dbReference>
<evidence type="ECO:0000313" key="4">
    <source>
        <dbReference type="Proteomes" id="UP001642484"/>
    </source>
</evidence>
<sequence length="491" mass="55473">MGKSDDFLGECWLPALGSLTAAPKRYVLPVTNAPPEKGATRYHSKKFSKVTCEGHLIVDASWTFPSETVPPLPDAADMEKRVKREEILHTGKLKLKIIKAEGLRGADRGFRREGSDPYVCMYVKNEAFFRQEKIPPGFDENGWHQTALGRHECYWTTSTKKATRNPEWNEEKEFMLRTRVLRQRNGVERELGLIGVEGFVLVPEQGGFGLGLPLEQPVCALGTDSLYVELLDSKQLLDVIGCQVRHALEQLAASRDTSARTGLATRHRDDYYAAVLGNKEELRMYFGPKDTKEKDGPGMNHNIQIYLGDNMHQFKDKLAAACKAEAAVEKNRKRQQQLEAVANDMSYRHSVMVFVPSQRLRELAQQGKVGVSSYEYKRLYRIEEQDLCTFMHYSNIYSFGRSVAQRLRVVDGTEQCFGYAKFQHPSDGNSLEWRPALINRSEQVGTSKKTFKVSYAPRTGSIPYTPLKELKPPRPLGGGATYSRLKAGGRR</sequence>
<evidence type="ECO:0000313" key="3">
    <source>
        <dbReference type="EMBL" id="CAK9088540.1"/>
    </source>
</evidence>
<dbReference type="EMBL" id="CAXAMN010024661">
    <property type="protein sequence ID" value="CAK9088540.1"/>
    <property type="molecule type" value="Genomic_DNA"/>
</dbReference>
<dbReference type="Pfam" id="PF00168">
    <property type="entry name" value="C2"/>
    <property type="match status" value="1"/>
</dbReference>
<evidence type="ECO:0000256" key="1">
    <source>
        <dbReference type="SAM" id="MobiDB-lite"/>
    </source>
</evidence>
<keyword evidence="4" id="KW-1185">Reference proteome</keyword>
<gene>
    <name evidence="3" type="ORF">CCMP2556_LOCUS42687</name>
</gene>
<dbReference type="SMART" id="SM00239">
    <property type="entry name" value="C2"/>
    <property type="match status" value="1"/>
</dbReference>
<protein>
    <recommendedName>
        <fullName evidence="2">C2 domain-containing protein</fullName>
    </recommendedName>
</protein>
<dbReference type="InterPro" id="IPR000008">
    <property type="entry name" value="C2_dom"/>
</dbReference>
<accession>A0ABP0QM70</accession>
<proteinExistence type="predicted"/>
<dbReference type="InterPro" id="IPR035892">
    <property type="entry name" value="C2_domain_sf"/>
</dbReference>
<organism evidence="3 4">
    <name type="scientific">Durusdinium trenchii</name>
    <dbReference type="NCBI Taxonomy" id="1381693"/>
    <lineage>
        <taxon>Eukaryota</taxon>
        <taxon>Sar</taxon>
        <taxon>Alveolata</taxon>
        <taxon>Dinophyceae</taxon>
        <taxon>Suessiales</taxon>
        <taxon>Symbiodiniaceae</taxon>
        <taxon>Durusdinium</taxon>
    </lineage>
</organism>
<evidence type="ECO:0000259" key="2">
    <source>
        <dbReference type="PROSITE" id="PS50004"/>
    </source>
</evidence>
<feature type="domain" description="C2" evidence="2">
    <location>
        <begin position="74"/>
        <end position="227"/>
    </location>
</feature>
<dbReference type="SUPFAM" id="SSF49562">
    <property type="entry name" value="C2 domain (Calcium/lipid-binding domain, CaLB)"/>
    <property type="match status" value="1"/>
</dbReference>
<feature type="region of interest" description="Disordered" evidence="1">
    <location>
        <begin position="472"/>
        <end position="491"/>
    </location>
</feature>